<protein>
    <submittedName>
        <fullName evidence="2">Uncharacterized protein</fullName>
    </submittedName>
</protein>
<dbReference type="EMBL" id="JBEDUW010000007">
    <property type="protein sequence ID" value="KAK9910972.1"/>
    <property type="molecule type" value="Genomic_DNA"/>
</dbReference>
<evidence type="ECO:0000313" key="3">
    <source>
        <dbReference type="Proteomes" id="UP001457282"/>
    </source>
</evidence>
<evidence type="ECO:0000313" key="2">
    <source>
        <dbReference type="EMBL" id="KAK9910972.1"/>
    </source>
</evidence>
<gene>
    <name evidence="2" type="ORF">M0R45_034904</name>
</gene>
<feature type="region of interest" description="Disordered" evidence="1">
    <location>
        <begin position="275"/>
        <end position="310"/>
    </location>
</feature>
<dbReference type="Proteomes" id="UP001457282">
    <property type="component" value="Unassembled WGS sequence"/>
</dbReference>
<proteinExistence type="predicted"/>
<reference evidence="2 3" key="1">
    <citation type="journal article" date="2023" name="G3 (Bethesda)">
        <title>A chromosome-length genome assembly and annotation of blackberry (Rubus argutus, cv. 'Hillquist').</title>
        <authorList>
            <person name="Bruna T."/>
            <person name="Aryal R."/>
            <person name="Dudchenko O."/>
            <person name="Sargent D.J."/>
            <person name="Mead D."/>
            <person name="Buti M."/>
            <person name="Cavallini A."/>
            <person name="Hytonen T."/>
            <person name="Andres J."/>
            <person name="Pham M."/>
            <person name="Weisz D."/>
            <person name="Mascagni F."/>
            <person name="Usai G."/>
            <person name="Natali L."/>
            <person name="Bassil N."/>
            <person name="Fernandez G.E."/>
            <person name="Lomsadze A."/>
            <person name="Armour M."/>
            <person name="Olukolu B."/>
            <person name="Poorten T."/>
            <person name="Britton C."/>
            <person name="Davik J."/>
            <person name="Ashrafi H."/>
            <person name="Aiden E.L."/>
            <person name="Borodovsky M."/>
            <person name="Worthington M."/>
        </authorList>
    </citation>
    <scope>NUCLEOTIDE SEQUENCE [LARGE SCALE GENOMIC DNA]</scope>
    <source>
        <strain evidence="2">PI 553951</strain>
    </source>
</reference>
<feature type="region of interest" description="Disordered" evidence="1">
    <location>
        <begin position="1"/>
        <end position="29"/>
    </location>
</feature>
<dbReference type="AlphaFoldDB" id="A0AAW1VVW7"/>
<keyword evidence="3" id="KW-1185">Reference proteome</keyword>
<feature type="compositionally biased region" description="Basic residues" evidence="1">
    <location>
        <begin position="17"/>
        <end position="27"/>
    </location>
</feature>
<name>A0AAW1VVW7_RUBAR</name>
<organism evidence="2 3">
    <name type="scientific">Rubus argutus</name>
    <name type="common">Southern blackberry</name>
    <dbReference type="NCBI Taxonomy" id="59490"/>
    <lineage>
        <taxon>Eukaryota</taxon>
        <taxon>Viridiplantae</taxon>
        <taxon>Streptophyta</taxon>
        <taxon>Embryophyta</taxon>
        <taxon>Tracheophyta</taxon>
        <taxon>Spermatophyta</taxon>
        <taxon>Magnoliopsida</taxon>
        <taxon>eudicotyledons</taxon>
        <taxon>Gunneridae</taxon>
        <taxon>Pentapetalae</taxon>
        <taxon>rosids</taxon>
        <taxon>fabids</taxon>
        <taxon>Rosales</taxon>
        <taxon>Rosaceae</taxon>
        <taxon>Rosoideae</taxon>
        <taxon>Rosoideae incertae sedis</taxon>
        <taxon>Rubus</taxon>
    </lineage>
</organism>
<comment type="caution">
    <text evidence="2">The sequence shown here is derived from an EMBL/GenBank/DDBJ whole genome shotgun (WGS) entry which is preliminary data.</text>
</comment>
<feature type="compositionally biased region" description="Polar residues" evidence="1">
    <location>
        <begin position="275"/>
        <end position="298"/>
    </location>
</feature>
<evidence type="ECO:0000256" key="1">
    <source>
        <dbReference type="SAM" id="MobiDB-lite"/>
    </source>
</evidence>
<accession>A0AAW1VVW7</accession>
<sequence length="414" mass="45388">MTSFMSSEPEAIASVDRRRRRESRHRSRELSLSLSIVATTASTAFHFSASPSGSGGENSSPPLHHKRVRYDEATIDQIQTFQIDATESIVMDPMEVNTQKPLRSYASTLLNPVRSFFSHPVENLSIGAEDYTITDDNVVGQTESVNMNMETANEVPIPIDVDKQGAHLERQNMLEVNKDDMGPWMVMSYKTQKKNIANNVGMKGKKTSGSRFFPLQTEDENIANHLTNSTPNLEAGTKTSEKKIVKFWKQVQEKTHIALSKGQPIEKNENQAVSIRVSSSSRTPLQEISNAKNSGTKNSRSKMKGPANNGGNFDAANSLVTSTTVHGVPKPVFSDLKSPLKFSRNADDASTSFGATFGHVPPDETQNVEASVCEMMINVDTDNQITFGSEPTEQVLATSQNTRGIPPICSVGYS</sequence>